<dbReference type="RefSeq" id="WP_142996134.1">
    <property type="nucleotide sequence ID" value="NZ_UPHM01000155.1"/>
</dbReference>
<organism evidence="1 2">
    <name type="scientific">Mycobacterium persicum</name>
    <dbReference type="NCBI Taxonomy" id="1487726"/>
    <lineage>
        <taxon>Bacteria</taxon>
        <taxon>Bacillati</taxon>
        <taxon>Actinomycetota</taxon>
        <taxon>Actinomycetes</taxon>
        <taxon>Mycobacteriales</taxon>
        <taxon>Mycobacteriaceae</taxon>
        <taxon>Mycobacterium</taxon>
    </lineage>
</organism>
<reference evidence="1 2" key="1">
    <citation type="submission" date="2018-09" db="EMBL/GenBank/DDBJ databases">
        <authorList>
            <person name="Tagini F."/>
        </authorList>
    </citation>
    <scope>NUCLEOTIDE SEQUENCE [LARGE SCALE GENOMIC DNA]</scope>
    <source>
        <strain evidence="1 2">MK4</strain>
    </source>
</reference>
<proteinExistence type="predicted"/>
<comment type="caution">
    <text evidence="1">The sequence shown here is derived from an EMBL/GenBank/DDBJ whole genome shotgun (WGS) entry which is preliminary data.</text>
</comment>
<name>A0ABY6RSF7_9MYCO</name>
<accession>A0ABY6RSF7</accession>
<evidence type="ECO:0000313" key="1">
    <source>
        <dbReference type="EMBL" id="VBA32421.1"/>
    </source>
</evidence>
<evidence type="ECO:0008006" key="3">
    <source>
        <dbReference type="Google" id="ProtNLM"/>
    </source>
</evidence>
<protein>
    <recommendedName>
        <fullName evidence="3">HTH cro/C1-type domain-containing protein</fullName>
    </recommendedName>
</protein>
<dbReference type="EMBL" id="UPHM01000155">
    <property type="protein sequence ID" value="VBA32421.1"/>
    <property type="molecule type" value="Genomic_DNA"/>
</dbReference>
<evidence type="ECO:0000313" key="2">
    <source>
        <dbReference type="Proteomes" id="UP000271464"/>
    </source>
</evidence>
<sequence length="131" mass="13739">MSGPVGIPAVHGREEVNKNEMARIARVGRSTVVRLINHGDIPARAVTLDRIGSALGWEAGTCAALLAGQQTPGRRPVTSRSAKLVAQRLTEIADEARSAAAVAEQSVLRLNAIEQRARAAVQFVLGGPLGD</sequence>
<gene>
    <name evidence="1" type="ORF">LAUMK4_05755</name>
</gene>
<dbReference type="Proteomes" id="UP000271464">
    <property type="component" value="Unassembled WGS sequence"/>
</dbReference>
<keyword evidence="2" id="KW-1185">Reference proteome</keyword>